<protein>
    <recommendedName>
        <fullName evidence="5">Peptidoglycan binding-like domain-containing protein</fullName>
    </recommendedName>
</protein>
<evidence type="ECO:0000313" key="4">
    <source>
        <dbReference type="Proteomes" id="UP000561726"/>
    </source>
</evidence>
<sequence length="531" mass="53262">MSRRLGRPHPAAAPEAADAAAEVALDDTSVDTGPAARSRSQGWRRLFAGNRAIWVMATVAIVALVAGLGLGQLIVSPGQAAADADAPAAGLITVPVENRQLANDVTMRGDATYADSVEVSIETGELAGAPIVTGHVPDVAAIFDTTSIALEVTGRPVIVLPGDLPVYRTLRVGVSGPDVLQFKQAVSAAGIDPGALDSDVFDAQTASAVTALYAKVGYPAPTGGSEVTSAVSSAEAGVTSAQASVDSAAGALSLVQSAASNVDVVEQGNLVRSAQRSLALARAEGTPNEIADAEEAVTLAVARHDQALAPRDASAERAAVTAAKVELTRAGDTLSDARDGALAYLPAGEVLYLPGLPRRVDEISVKRGSSITGPVMRVSGATLVVSGSATASDAALLEVGAPAILAMPDGDHGATITSVLPAEPASGEPASGRFTVLFAPDELTDEQIQAVQGSNVRVRIPVSSTEGEVLAVPLAALTAGPGGESRVERDPGDGSDTVLVEVTTGLAAEGFVEIVAVDGSIGAGDLVVVGR</sequence>
<organism evidence="3 4">
    <name type="scientific">Cryobacterium roopkundense</name>
    <dbReference type="NCBI Taxonomy" id="1001240"/>
    <lineage>
        <taxon>Bacteria</taxon>
        <taxon>Bacillati</taxon>
        <taxon>Actinomycetota</taxon>
        <taxon>Actinomycetes</taxon>
        <taxon>Micrococcales</taxon>
        <taxon>Microbacteriaceae</taxon>
        <taxon>Cryobacterium</taxon>
    </lineage>
</organism>
<evidence type="ECO:0008006" key="5">
    <source>
        <dbReference type="Google" id="ProtNLM"/>
    </source>
</evidence>
<reference evidence="3 4" key="1">
    <citation type="submission" date="2020-08" db="EMBL/GenBank/DDBJ databases">
        <title>Sequencing the genomes of 1000 actinobacteria strains.</title>
        <authorList>
            <person name="Klenk H.-P."/>
        </authorList>
    </citation>
    <scope>NUCLEOTIDE SEQUENCE [LARGE SCALE GENOMIC DNA]</scope>
    <source>
        <strain evidence="3 4">DSM 21065</strain>
    </source>
</reference>
<name>A0A7W9E641_9MICO</name>
<dbReference type="AlphaFoldDB" id="A0A7W9E641"/>
<gene>
    <name evidence="3" type="ORF">BJ997_003203</name>
</gene>
<evidence type="ECO:0000313" key="3">
    <source>
        <dbReference type="EMBL" id="MBB5642655.1"/>
    </source>
</evidence>
<feature type="region of interest" description="Disordered" evidence="1">
    <location>
        <begin position="1"/>
        <end position="22"/>
    </location>
</feature>
<keyword evidence="2" id="KW-1133">Transmembrane helix</keyword>
<comment type="caution">
    <text evidence="3">The sequence shown here is derived from an EMBL/GenBank/DDBJ whole genome shotgun (WGS) entry which is preliminary data.</text>
</comment>
<dbReference type="EMBL" id="JACHBQ010000001">
    <property type="protein sequence ID" value="MBB5642655.1"/>
    <property type="molecule type" value="Genomic_DNA"/>
</dbReference>
<dbReference type="InterPro" id="IPR036365">
    <property type="entry name" value="PGBD-like_sf"/>
</dbReference>
<proteinExistence type="predicted"/>
<accession>A0A7W9E641</accession>
<evidence type="ECO:0000256" key="2">
    <source>
        <dbReference type="SAM" id="Phobius"/>
    </source>
</evidence>
<dbReference type="RefSeq" id="WP_052542499.1">
    <property type="nucleotide sequence ID" value="NZ_JACHBQ010000001.1"/>
</dbReference>
<feature type="compositionally biased region" description="Low complexity" evidence="1">
    <location>
        <begin position="10"/>
        <end position="22"/>
    </location>
</feature>
<keyword evidence="2" id="KW-0812">Transmembrane</keyword>
<evidence type="ECO:0000256" key="1">
    <source>
        <dbReference type="SAM" id="MobiDB-lite"/>
    </source>
</evidence>
<dbReference type="Proteomes" id="UP000561726">
    <property type="component" value="Unassembled WGS sequence"/>
</dbReference>
<keyword evidence="2" id="KW-0472">Membrane</keyword>
<feature type="transmembrane region" description="Helical" evidence="2">
    <location>
        <begin position="53"/>
        <end position="75"/>
    </location>
</feature>
<dbReference type="SUPFAM" id="SSF47090">
    <property type="entry name" value="PGBD-like"/>
    <property type="match status" value="1"/>
</dbReference>